<dbReference type="InterPro" id="IPR023286">
    <property type="entry name" value="ABATE_dom_sf"/>
</dbReference>
<dbReference type="PANTHER" id="PTHR35525:SF3">
    <property type="entry name" value="BLL6575 PROTEIN"/>
    <property type="match status" value="1"/>
</dbReference>
<organism evidence="2 3">
    <name type="scientific">Glycomyces albidus</name>
    <dbReference type="NCBI Taxonomy" id="2656774"/>
    <lineage>
        <taxon>Bacteria</taxon>
        <taxon>Bacillati</taxon>
        <taxon>Actinomycetota</taxon>
        <taxon>Actinomycetes</taxon>
        <taxon>Glycomycetales</taxon>
        <taxon>Glycomycetaceae</taxon>
        <taxon>Glycomyces</taxon>
    </lineage>
</organism>
<evidence type="ECO:0000313" key="2">
    <source>
        <dbReference type="EMBL" id="MQM27489.1"/>
    </source>
</evidence>
<gene>
    <name evidence="2" type="ORF">GFD30_18215</name>
</gene>
<proteinExistence type="predicted"/>
<dbReference type="InterPro" id="IPR010852">
    <property type="entry name" value="ABATE"/>
</dbReference>
<dbReference type="Pfam" id="PF11706">
    <property type="entry name" value="zf-CGNR"/>
    <property type="match status" value="1"/>
</dbReference>
<dbReference type="PANTHER" id="PTHR35525">
    <property type="entry name" value="BLL6575 PROTEIN"/>
    <property type="match status" value="1"/>
</dbReference>
<feature type="domain" description="Zinc finger CGNR" evidence="1">
    <location>
        <begin position="141"/>
        <end position="182"/>
    </location>
</feature>
<dbReference type="EMBL" id="WIAO01000024">
    <property type="protein sequence ID" value="MQM27489.1"/>
    <property type="molecule type" value="Genomic_DNA"/>
</dbReference>
<evidence type="ECO:0000259" key="1">
    <source>
        <dbReference type="Pfam" id="PF11706"/>
    </source>
</evidence>
<evidence type="ECO:0000313" key="3">
    <source>
        <dbReference type="Proteomes" id="UP000477750"/>
    </source>
</evidence>
<protein>
    <recommendedName>
        <fullName evidence="1">Zinc finger CGNR domain-containing protein</fullName>
    </recommendedName>
</protein>
<dbReference type="Pfam" id="PF07336">
    <property type="entry name" value="ABATE"/>
    <property type="match status" value="1"/>
</dbReference>
<dbReference type="Gene3D" id="1.10.3300.10">
    <property type="entry name" value="Jann2411-like domain"/>
    <property type="match status" value="1"/>
</dbReference>
<comment type="caution">
    <text evidence="2">The sequence shown here is derived from an EMBL/GenBank/DDBJ whole genome shotgun (WGS) entry which is preliminary data.</text>
</comment>
<dbReference type="SUPFAM" id="SSF160904">
    <property type="entry name" value="Jann2411-like"/>
    <property type="match status" value="1"/>
</dbReference>
<dbReference type="AlphaFoldDB" id="A0A6L5GCS4"/>
<dbReference type="RefSeq" id="WP_153026623.1">
    <property type="nucleotide sequence ID" value="NZ_WIAO01000024.1"/>
</dbReference>
<reference evidence="2 3" key="1">
    <citation type="submission" date="2019-10" db="EMBL/GenBank/DDBJ databases">
        <title>Glycomyces albidus sp. nov., a novel actinomycete isolated from rhizosphere soil of wheat (Triticum aestivum L.).</title>
        <authorList>
            <person name="Qian L."/>
        </authorList>
    </citation>
    <scope>NUCLEOTIDE SEQUENCE [LARGE SCALE GENOMIC DNA]</scope>
    <source>
        <strain evidence="2 3">NEAU-7082</strain>
    </source>
</reference>
<keyword evidence="3" id="KW-1185">Reference proteome</keyword>
<dbReference type="Proteomes" id="UP000477750">
    <property type="component" value="Unassembled WGS sequence"/>
</dbReference>
<sequence length="188" mass="20189">MSEAAPLTGEPLAIDLVNTRTAGPDLLATTEQLRLWLGLEADRLPDDLHSAASGSALAAVRRIRDHTAAALEALLRGARPPASALRGLEAALAAAPARTRLDWDGSAVTATTGREGGRAERLAAVLAEAAVALLTDPSIGRLRRCEAEDCVLLFLPAHPRRRWCSPERCGNRVRVARYYERRKRTAGD</sequence>
<name>A0A6L5GCS4_9ACTN</name>
<accession>A0A6L5GCS4</accession>
<dbReference type="InterPro" id="IPR021005">
    <property type="entry name" value="Znf_CGNR"/>
</dbReference>